<gene>
    <name evidence="3" type="ORF">ASIM_LOCUS16792</name>
</gene>
<organism evidence="5">
    <name type="scientific">Anisakis simplex</name>
    <name type="common">Herring worm</name>
    <dbReference type="NCBI Taxonomy" id="6269"/>
    <lineage>
        <taxon>Eukaryota</taxon>
        <taxon>Metazoa</taxon>
        <taxon>Ecdysozoa</taxon>
        <taxon>Nematoda</taxon>
        <taxon>Chromadorea</taxon>
        <taxon>Rhabditida</taxon>
        <taxon>Spirurina</taxon>
        <taxon>Ascaridomorpha</taxon>
        <taxon>Ascaridoidea</taxon>
        <taxon>Anisakidae</taxon>
        <taxon>Anisakis</taxon>
        <taxon>Anisakis simplex complex</taxon>
    </lineage>
</organism>
<dbReference type="Proteomes" id="UP000267096">
    <property type="component" value="Unassembled WGS sequence"/>
</dbReference>
<dbReference type="AlphaFoldDB" id="A0A0M3K8U4"/>
<proteinExistence type="predicted"/>
<keyword evidence="1" id="KW-0547">Nucleotide-binding</keyword>
<evidence type="ECO:0000313" key="3">
    <source>
        <dbReference type="EMBL" id="VDK58721.1"/>
    </source>
</evidence>
<sequence>MNNFVASSLLNECIILSKSAKYVVDEKIGQGGYGAVYRVHPEPTDGKEYAMKVEQKLERREHSKLNMEMHILKLMSSNTSENSHFTKIIDRVKKENFFMIVMTLVGDSLADLKRERSPPVFRYILPTTTSISFSIRTGLGVSIQ</sequence>
<evidence type="ECO:0000259" key="2">
    <source>
        <dbReference type="PROSITE" id="PS50011"/>
    </source>
</evidence>
<reference evidence="5" key="1">
    <citation type="submission" date="2017-02" db="UniProtKB">
        <authorList>
            <consortium name="WormBaseParasite"/>
        </authorList>
    </citation>
    <scope>IDENTIFICATION</scope>
</reference>
<dbReference type="InterPro" id="IPR050235">
    <property type="entry name" value="CK1_Ser-Thr_kinase"/>
</dbReference>
<feature type="domain" description="Protein kinase" evidence="2">
    <location>
        <begin position="22"/>
        <end position="144"/>
    </location>
</feature>
<dbReference type="SUPFAM" id="SSF56112">
    <property type="entry name" value="Protein kinase-like (PK-like)"/>
    <property type="match status" value="1"/>
</dbReference>
<dbReference type="EMBL" id="UYRR01033417">
    <property type="protein sequence ID" value="VDK58721.1"/>
    <property type="molecule type" value="Genomic_DNA"/>
</dbReference>
<keyword evidence="1" id="KW-0067">ATP-binding</keyword>
<dbReference type="InterPro" id="IPR017441">
    <property type="entry name" value="Protein_kinase_ATP_BS"/>
</dbReference>
<keyword evidence="4" id="KW-1185">Reference proteome</keyword>
<accession>A0A0M3K8U4</accession>
<evidence type="ECO:0000313" key="4">
    <source>
        <dbReference type="Proteomes" id="UP000267096"/>
    </source>
</evidence>
<dbReference type="GO" id="GO:0005524">
    <property type="term" value="F:ATP binding"/>
    <property type="evidence" value="ECO:0007669"/>
    <property type="project" value="UniProtKB-UniRule"/>
</dbReference>
<feature type="binding site" evidence="1">
    <location>
        <position position="52"/>
    </location>
    <ligand>
        <name>ATP</name>
        <dbReference type="ChEBI" id="CHEBI:30616"/>
    </ligand>
</feature>
<protein>
    <submittedName>
        <fullName evidence="5">Protein kinase domain-containing protein</fullName>
    </submittedName>
</protein>
<dbReference type="Pfam" id="PF00069">
    <property type="entry name" value="Pkinase"/>
    <property type="match status" value="1"/>
</dbReference>
<reference evidence="3 4" key="2">
    <citation type="submission" date="2018-11" db="EMBL/GenBank/DDBJ databases">
        <authorList>
            <consortium name="Pathogen Informatics"/>
        </authorList>
    </citation>
    <scope>NUCLEOTIDE SEQUENCE [LARGE SCALE GENOMIC DNA]</scope>
</reference>
<evidence type="ECO:0000256" key="1">
    <source>
        <dbReference type="PROSITE-ProRule" id="PRU10141"/>
    </source>
</evidence>
<dbReference type="PROSITE" id="PS50011">
    <property type="entry name" value="PROTEIN_KINASE_DOM"/>
    <property type="match status" value="1"/>
</dbReference>
<dbReference type="Gene3D" id="3.30.200.20">
    <property type="entry name" value="Phosphorylase Kinase, domain 1"/>
    <property type="match status" value="1"/>
</dbReference>
<dbReference type="PROSITE" id="PS00107">
    <property type="entry name" value="PROTEIN_KINASE_ATP"/>
    <property type="match status" value="1"/>
</dbReference>
<evidence type="ECO:0000313" key="5">
    <source>
        <dbReference type="WBParaSite" id="ASIM_0001738501-mRNA-1"/>
    </source>
</evidence>
<dbReference type="OrthoDB" id="5872528at2759"/>
<dbReference type="InterPro" id="IPR000719">
    <property type="entry name" value="Prot_kinase_dom"/>
</dbReference>
<dbReference type="GO" id="GO:0004672">
    <property type="term" value="F:protein kinase activity"/>
    <property type="evidence" value="ECO:0007669"/>
    <property type="project" value="InterPro"/>
</dbReference>
<dbReference type="WBParaSite" id="ASIM_0001738501-mRNA-1">
    <property type="protein sequence ID" value="ASIM_0001738501-mRNA-1"/>
    <property type="gene ID" value="ASIM_0001738501"/>
</dbReference>
<name>A0A0M3K8U4_ANISI</name>
<dbReference type="InterPro" id="IPR011009">
    <property type="entry name" value="Kinase-like_dom_sf"/>
</dbReference>
<dbReference type="PANTHER" id="PTHR11909">
    <property type="entry name" value="CASEIN KINASE-RELATED"/>
    <property type="match status" value="1"/>
</dbReference>